<dbReference type="RefSeq" id="WP_181377093.1">
    <property type="nucleotide sequence ID" value="NZ_QGHF01000001.1"/>
</dbReference>
<feature type="domain" description="ASCH" evidence="1">
    <location>
        <begin position="5"/>
        <end position="88"/>
    </location>
</feature>
<name>A0A2V2BEU5_9GAMM</name>
<dbReference type="Pfam" id="PF04266">
    <property type="entry name" value="ASCH"/>
    <property type="match status" value="1"/>
</dbReference>
<organism evidence="2 3">
    <name type="scientific">Pantoea allii</name>
    <dbReference type="NCBI Taxonomy" id="574096"/>
    <lineage>
        <taxon>Bacteria</taxon>
        <taxon>Pseudomonadati</taxon>
        <taxon>Pseudomonadota</taxon>
        <taxon>Gammaproteobacteria</taxon>
        <taxon>Enterobacterales</taxon>
        <taxon>Erwiniaceae</taxon>
        <taxon>Pantoea</taxon>
    </lineage>
</organism>
<dbReference type="Proteomes" id="UP000245981">
    <property type="component" value="Unassembled WGS sequence"/>
</dbReference>
<dbReference type="EMBL" id="QGHF01000001">
    <property type="protein sequence ID" value="PWL00337.1"/>
    <property type="molecule type" value="Genomic_DNA"/>
</dbReference>
<evidence type="ECO:0000259" key="1">
    <source>
        <dbReference type="Pfam" id="PF04266"/>
    </source>
</evidence>
<reference evidence="2 3" key="1">
    <citation type="submission" date="2018-05" db="EMBL/GenBank/DDBJ databases">
        <title>Genomic Encyclopedia of Type Strains, Phase IV (KMG-V): Genome sequencing to study the core and pangenomes of soil and plant-associated prokaryotes.</title>
        <authorList>
            <person name="Whitman W."/>
        </authorList>
    </citation>
    <scope>NUCLEOTIDE SEQUENCE [LARGE SCALE GENOMIC DNA]</scope>
    <source>
        <strain evidence="2 3">PNA 200-10</strain>
    </source>
</reference>
<proteinExistence type="predicted"/>
<sequence length="107" mass="11960">MQTLHIVPRLMKALRAGKKRHTIRWQEAKITPGPLRYISSEDPESVVIVNVERVVTLPLSSVAQYLGKDDEWPDAVLLAGMQAHYPAIQLGSDVEVIHHSAPLEDET</sequence>
<evidence type="ECO:0000313" key="2">
    <source>
        <dbReference type="EMBL" id="PWL00337.1"/>
    </source>
</evidence>
<dbReference type="InterPro" id="IPR007374">
    <property type="entry name" value="ASCH_domain"/>
</dbReference>
<evidence type="ECO:0000313" key="3">
    <source>
        <dbReference type="Proteomes" id="UP000245981"/>
    </source>
</evidence>
<dbReference type="InterPro" id="IPR015947">
    <property type="entry name" value="PUA-like_sf"/>
</dbReference>
<gene>
    <name evidence="2" type="ORF">C7431_101142</name>
</gene>
<dbReference type="SUPFAM" id="SSF88697">
    <property type="entry name" value="PUA domain-like"/>
    <property type="match status" value="1"/>
</dbReference>
<protein>
    <submittedName>
        <fullName evidence="2">ASCH domain-containing protein</fullName>
    </submittedName>
</protein>
<dbReference type="AlphaFoldDB" id="A0A2V2BEU5"/>
<accession>A0A2V2BEU5</accession>
<comment type="caution">
    <text evidence="2">The sequence shown here is derived from an EMBL/GenBank/DDBJ whole genome shotgun (WGS) entry which is preliminary data.</text>
</comment>